<accession>A0A940DIB1</accession>
<gene>
    <name evidence="3" type="ORF">IAC51_00765</name>
</gene>
<evidence type="ECO:0000313" key="4">
    <source>
        <dbReference type="Proteomes" id="UP000712007"/>
    </source>
</evidence>
<protein>
    <submittedName>
        <fullName evidence="3">PCMD domain-containing protein</fullName>
    </submittedName>
</protein>
<dbReference type="Pfam" id="PF13201">
    <property type="entry name" value="PCMD"/>
    <property type="match status" value="1"/>
</dbReference>
<name>A0A940DIB1_9BACT</name>
<evidence type="ECO:0000313" key="3">
    <source>
        <dbReference type="EMBL" id="MBO8439165.1"/>
    </source>
</evidence>
<dbReference type="InterPro" id="IPR025112">
    <property type="entry name" value="PCMD"/>
</dbReference>
<dbReference type="Proteomes" id="UP000712007">
    <property type="component" value="Unassembled WGS sequence"/>
</dbReference>
<keyword evidence="1" id="KW-1133">Transmembrane helix</keyword>
<dbReference type="Gene3D" id="2.60.120.890">
    <property type="entry name" value="BT2081, beta-jelly-roll domain"/>
    <property type="match status" value="1"/>
</dbReference>
<evidence type="ECO:0000259" key="2">
    <source>
        <dbReference type="Pfam" id="PF13201"/>
    </source>
</evidence>
<feature type="domain" description="Putative carbohydrate metabolism" evidence="2">
    <location>
        <begin position="628"/>
        <end position="840"/>
    </location>
</feature>
<evidence type="ECO:0000256" key="1">
    <source>
        <dbReference type="SAM" id="Phobius"/>
    </source>
</evidence>
<keyword evidence="1" id="KW-0812">Transmembrane</keyword>
<reference evidence="3" key="2">
    <citation type="journal article" date="2021" name="PeerJ">
        <title>Extensive microbial diversity within the chicken gut microbiome revealed by metagenomics and culture.</title>
        <authorList>
            <person name="Gilroy R."/>
            <person name="Ravi A."/>
            <person name="Getino M."/>
            <person name="Pursley I."/>
            <person name="Horton D.L."/>
            <person name="Alikhan N.F."/>
            <person name="Baker D."/>
            <person name="Gharbi K."/>
            <person name="Hall N."/>
            <person name="Watson M."/>
            <person name="Adriaenssens E.M."/>
            <person name="Foster-Nyarko E."/>
            <person name="Jarju S."/>
            <person name="Secka A."/>
            <person name="Antonio M."/>
            <person name="Oren A."/>
            <person name="Chaudhuri R.R."/>
            <person name="La Ragione R."/>
            <person name="Hildebrand F."/>
            <person name="Pallen M.J."/>
        </authorList>
    </citation>
    <scope>NUCLEOTIDE SEQUENCE</scope>
    <source>
        <strain evidence="3">3924</strain>
    </source>
</reference>
<organism evidence="3 4">
    <name type="scientific">Candidatus Aphodosoma intestinipullorum</name>
    <dbReference type="NCBI Taxonomy" id="2840674"/>
    <lineage>
        <taxon>Bacteria</taxon>
        <taxon>Pseudomonadati</taxon>
        <taxon>Bacteroidota</taxon>
        <taxon>Bacteroidia</taxon>
        <taxon>Bacteroidales</taxon>
        <taxon>Candidatus Aphodosoma</taxon>
    </lineage>
</organism>
<dbReference type="EMBL" id="JADIMV010000017">
    <property type="protein sequence ID" value="MBO8439165.1"/>
    <property type="molecule type" value="Genomic_DNA"/>
</dbReference>
<comment type="caution">
    <text evidence="3">The sequence shown here is derived from an EMBL/GenBank/DDBJ whole genome shotgun (WGS) entry which is preliminary data.</text>
</comment>
<dbReference type="InterPro" id="IPR038653">
    <property type="entry name" value="Put_CMD_sf"/>
</dbReference>
<dbReference type="AlphaFoldDB" id="A0A940DIB1"/>
<keyword evidence="1" id="KW-0472">Membrane</keyword>
<feature type="transmembrane region" description="Helical" evidence="1">
    <location>
        <begin position="5"/>
        <end position="24"/>
    </location>
</feature>
<proteinExistence type="predicted"/>
<reference evidence="3" key="1">
    <citation type="submission" date="2020-10" db="EMBL/GenBank/DDBJ databases">
        <authorList>
            <person name="Gilroy R."/>
        </authorList>
    </citation>
    <scope>NUCLEOTIDE SEQUENCE</scope>
    <source>
        <strain evidence="3">3924</strain>
    </source>
</reference>
<sequence length="844" mass="92415">MFGKIVYYIVRVAAVMVVMTAVAGCQSINDLSGDNSVYQFDVERILTEDVVMEAERIDNDSSVVWLRLDYGRHRFPISADVAVCVAEGARVVEPLDSVRFEDEDAAVCFHVMAANGATREWNVKLHVTERSSDANLLKVNVSTEARMVSREAVIMTESSAVMIFAPEAEFPLTLALECMLADSARMEGYENGSEMVFADYQTAHGMTVVAADGLEKKWTVMLTPGTAITDNTEVGWSVWRDVSLQQSKTRLTASAALARTDVDDEENFVRGILPEGVEWAAAVDMTLESETPDYVEWVGYEPGSEYTQAEAADTLVFYLFDRVRMTCKRWTAYVTEWLSDRADVDSVALLQSSPSGVVIDYHNVLVDSAEAWVLLPILRGEGLFPLSVKLRVMPVEGAEVAGGEEMSITFADINDTRQVTVKAEDGSERTWTIGCTTDVGEESMARVLSVRPVNYTSKDDRMELAEYAEIKEDSGIIEIQIVDWAEYMPLTVALDMALSYGATVTEADFTVGSPLTFNTLEDRYGFTVQSGNGGVTADYTIRLSDLSAGRHSQAELLSFRVTEPSSGYTVDEVRIDTAWREVAVVLSSAGSGVFAFVPRIEVSPGAVLDGIRSGAAFSFGSIESEHTFYVVSEDGSVRNEWRLTARFEPQIGNSDFEAWSSNTTPEVWATANNIVNTTMKDAHGSGFCAKILTSSAMGKPAAGSLFLGKFDMSNIDLSNPRSMTWFGVPFTARPESISFDYKYTQVDGDMGSVVVELLNYEGSDIEYHGFGTEPGVTVLYRGAADIGVQSAWQRMTVPIGQVSSSGLDITHLHVVFSSSKNGDKFEGGVGSTLWIDNVTLDYEE</sequence>
<dbReference type="PROSITE" id="PS51257">
    <property type="entry name" value="PROKAR_LIPOPROTEIN"/>
    <property type="match status" value="1"/>
</dbReference>